<dbReference type="AlphaFoldDB" id="A0A835GHE6"/>
<dbReference type="GO" id="GO:0004190">
    <property type="term" value="F:aspartic-type endopeptidase activity"/>
    <property type="evidence" value="ECO:0007669"/>
    <property type="project" value="InterPro"/>
</dbReference>
<evidence type="ECO:0008006" key="3">
    <source>
        <dbReference type="Google" id="ProtNLM"/>
    </source>
</evidence>
<dbReference type="SUPFAM" id="SSF50630">
    <property type="entry name" value="Acid proteases"/>
    <property type="match status" value="1"/>
</dbReference>
<dbReference type="GO" id="GO:0006508">
    <property type="term" value="P:proteolysis"/>
    <property type="evidence" value="ECO:0007669"/>
    <property type="project" value="InterPro"/>
</dbReference>
<dbReference type="EMBL" id="JACKWZ010000103">
    <property type="protein sequence ID" value="KAF9415748.1"/>
    <property type="molecule type" value="Genomic_DNA"/>
</dbReference>
<organism evidence="1 2">
    <name type="scientific">Spodoptera exigua</name>
    <name type="common">Beet armyworm</name>
    <name type="synonym">Noctua fulgens</name>
    <dbReference type="NCBI Taxonomy" id="7107"/>
    <lineage>
        <taxon>Eukaryota</taxon>
        <taxon>Metazoa</taxon>
        <taxon>Ecdysozoa</taxon>
        <taxon>Arthropoda</taxon>
        <taxon>Hexapoda</taxon>
        <taxon>Insecta</taxon>
        <taxon>Pterygota</taxon>
        <taxon>Neoptera</taxon>
        <taxon>Endopterygota</taxon>
        <taxon>Lepidoptera</taxon>
        <taxon>Glossata</taxon>
        <taxon>Ditrysia</taxon>
        <taxon>Noctuoidea</taxon>
        <taxon>Noctuidae</taxon>
        <taxon>Amphipyrinae</taxon>
        <taxon>Spodoptera</taxon>
    </lineage>
</organism>
<gene>
    <name evidence="1" type="ORF">HW555_006718</name>
</gene>
<dbReference type="Gene3D" id="2.40.70.10">
    <property type="entry name" value="Acid Proteases"/>
    <property type="match status" value="1"/>
</dbReference>
<evidence type="ECO:0000313" key="2">
    <source>
        <dbReference type="Proteomes" id="UP000648187"/>
    </source>
</evidence>
<proteinExistence type="predicted"/>
<reference evidence="1" key="1">
    <citation type="submission" date="2020-08" db="EMBL/GenBank/DDBJ databases">
        <title>Spodoptera exigua strain:BAW_Kor-Di-RS1 Genome sequencing and assembly.</title>
        <authorList>
            <person name="Kim J."/>
            <person name="Nam H.Y."/>
            <person name="Kwon M."/>
            <person name="Choi J.H."/>
            <person name="Cho S.R."/>
            <person name="Kim G.-H."/>
        </authorList>
    </citation>
    <scope>NUCLEOTIDE SEQUENCE</scope>
    <source>
        <strain evidence="1">BAW_Kor-Di-RS1</strain>
        <tissue evidence="1">Whole-body</tissue>
    </source>
</reference>
<dbReference type="CDD" id="cd00303">
    <property type="entry name" value="retropepsin_like"/>
    <property type="match status" value="1"/>
</dbReference>
<dbReference type="Pfam" id="PF13650">
    <property type="entry name" value="Asp_protease_2"/>
    <property type="match status" value="1"/>
</dbReference>
<protein>
    <recommendedName>
        <fullName evidence="3">Peptidase A2 domain-containing protein</fullName>
    </recommendedName>
</protein>
<dbReference type="InterPro" id="IPR001969">
    <property type="entry name" value="Aspartic_peptidase_AS"/>
</dbReference>
<keyword evidence="2" id="KW-1185">Reference proteome</keyword>
<sequence>MVIECDVLQSQVEVLTQSFSPMYTETLLCLLGARPGSRISAADTYRRRRHEVKNHDDDAYDYNDFKRMSKNTNAGDSPDHEQFWCTKDAVPSFSGQDKTYPVSKWIQDIEDNGDIFQWSPIQQLLVARRSLTDGIPDLESNKIMLYGVTTYSDLKDKLKIYEMVKEKMKVRIPSTPHEATPRPPKQIYFTTNECGAIDDVMHDVHVVNTDMKCATIHERNATYDSDSSNRSIDVIDRDVKDNNNIALFTSRSRQKPLKTVKICGKTAEALVDSGSDINLITDEWRRQLGLSVNSDSVSVSGLGFSIIKTSGSCTMDIIIDDRNYENVKFYVISKSEMPFCIILGNDFLQRVTMCMSGNSVWFGTKDDEWLNCMLSEVNTKDAEYFRIPLTEVPWTWNWVVSAHRSPLWRSPVASANTWRFLEM</sequence>
<accession>A0A835GHE6</accession>
<comment type="caution">
    <text evidence="1">The sequence shown here is derived from an EMBL/GenBank/DDBJ whole genome shotgun (WGS) entry which is preliminary data.</text>
</comment>
<evidence type="ECO:0000313" key="1">
    <source>
        <dbReference type="EMBL" id="KAF9415748.1"/>
    </source>
</evidence>
<dbReference type="PROSITE" id="PS00141">
    <property type="entry name" value="ASP_PROTEASE"/>
    <property type="match status" value="1"/>
</dbReference>
<dbReference type="Proteomes" id="UP000648187">
    <property type="component" value="Unassembled WGS sequence"/>
</dbReference>
<dbReference type="InterPro" id="IPR021109">
    <property type="entry name" value="Peptidase_aspartic_dom_sf"/>
</dbReference>
<name>A0A835GHE6_SPOEX</name>